<comment type="caution">
    <text evidence="1">The sequence shown here is derived from an EMBL/GenBank/DDBJ whole genome shotgun (WGS) entry which is preliminary data.</text>
</comment>
<organism evidence="1 2">
    <name type="scientific">Golovinomyces cichoracearum</name>
    <dbReference type="NCBI Taxonomy" id="62708"/>
    <lineage>
        <taxon>Eukaryota</taxon>
        <taxon>Fungi</taxon>
        <taxon>Dikarya</taxon>
        <taxon>Ascomycota</taxon>
        <taxon>Pezizomycotina</taxon>
        <taxon>Leotiomycetes</taxon>
        <taxon>Erysiphales</taxon>
        <taxon>Erysiphaceae</taxon>
        <taxon>Golovinomyces</taxon>
    </lineage>
</organism>
<accession>A0A420IVA8</accession>
<dbReference type="EMBL" id="MCBS01021144">
    <property type="protein sequence ID" value="RKF78458.1"/>
    <property type="molecule type" value="Genomic_DNA"/>
</dbReference>
<proteinExistence type="predicted"/>
<dbReference type="Proteomes" id="UP000285326">
    <property type="component" value="Unassembled WGS sequence"/>
</dbReference>
<protein>
    <submittedName>
        <fullName evidence="1">Uncharacterized protein</fullName>
    </submittedName>
</protein>
<evidence type="ECO:0000313" key="1">
    <source>
        <dbReference type="EMBL" id="RKF78458.1"/>
    </source>
</evidence>
<sequence>MSDNLSTGSALINKNDPLCLRINLSLASLDDLKFYGSTKLHLYTDEDAFDDDLYSLFHYDFAGWKSSHFEHCGLRLVQKLRKLLRQGGVYMAKSKSDEVFNNLANALKFEYEPWTDDQKLNALREDPTFSFTSPNLSCKINSNPDLYKIAYYNRQKKITNNPPHHQLASAIAQLQLSLLLAATTLNQTPSRTHLQTCLNLRD</sequence>
<gene>
    <name evidence="1" type="ORF">GcM1_211040</name>
</gene>
<name>A0A420IVA8_9PEZI</name>
<reference evidence="1 2" key="1">
    <citation type="journal article" date="2018" name="BMC Genomics">
        <title>Comparative genome analyses reveal sequence features reflecting distinct modes of host-adaptation between dicot and monocot powdery mildew.</title>
        <authorList>
            <person name="Wu Y."/>
            <person name="Ma X."/>
            <person name="Pan Z."/>
            <person name="Kale S.D."/>
            <person name="Song Y."/>
            <person name="King H."/>
            <person name="Zhang Q."/>
            <person name="Presley C."/>
            <person name="Deng X."/>
            <person name="Wei C.I."/>
            <person name="Xiao S."/>
        </authorList>
    </citation>
    <scope>NUCLEOTIDE SEQUENCE [LARGE SCALE GENOMIC DNA]</scope>
    <source>
        <strain evidence="1">UMSG1</strain>
    </source>
</reference>
<dbReference type="AlphaFoldDB" id="A0A420IVA8"/>
<evidence type="ECO:0000313" key="2">
    <source>
        <dbReference type="Proteomes" id="UP000285326"/>
    </source>
</evidence>